<dbReference type="EMBL" id="LCRO01000002">
    <property type="protein sequence ID" value="KKW35885.1"/>
    <property type="molecule type" value="Genomic_DNA"/>
</dbReference>
<evidence type="ECO:0000256" key="5">
    <source>
        <dbReference type="RuleBase" id="RU000660"/>
    </source>
</evidence>
<dbReference type="PANTHER" id="PTHR14413">
    <property type="entry name" value="RIBOSOMAL PROTEIN L17"/>
    <property type="match status" value="1"/>
</dbReference>
<comment type="similarity">
    <text evidence="1 5">Belongs to the bacterial ribosomal protein bL17 family.</text>
</comment>
<dbReference type="Pfam" id="PF01196">
    <property type="entry name" value="Ribosomal_L17"/>
    <property type="match status" value="1"/>
</dbReference>
<evidence type="ECO:0000313" key="7">
    <source>
        <dbReference type="EMBL" id="KKW35885.1"/>
    </source>
</evidence>
<dbReference type="Gene3D" id="3.90.1030.10">
    <property type="entry name" value="Ribosomal protein L17"/>
    <property type="match status" value="1"/>
</dbReference>
<dbReference type="InterPro" id="IPR036373">
    <property type="entry name" value="Ribosomal_bL17_sf"/>
</dbReference>
<name>A0A0G1XY94_9BACT</name>
<dbReference type="PANTHER" id="PTHR14413:SF16">
    <property type="entry name" value="LARGE RIBOSOMAL SUBUNIT PROTEIN BL17M"/>
    <property type="match status" value="1"/>
</dbReference>
<dbReference type="PATRIC" id="fig|1618605.3.peg.125"/>
<gene>
    <name evidence="7" type="ORF">UY83_C0002G0042</name>
</gene>
<organism evidence="7 8">
    <name type="scientific">Candidatus Adlerbacteria bacterium GW2011_GWA1_54_10</name>
    <dbReference type="NCBI Taxonomy" id="1618605"/>
    <lineage>
        <taxon>Bacteria</taxon>
        <taxon>Candidatus Adleribacteriota</taxon>
    </lineage>
</organism>
<dbReference type="PROSITE" id="PS01167">
    <property type="entry name" value="RIBOSOMAL_L17"/>
    <property type="match status" value="1"/>
</dbReference>
<dbReference type="AlphaFoldDB" id="A0A0G1XY94"/>
<evidence type="ECO:0000313" key="8">
    <source>
        <dbReference type="Proteomes" id="UP000034740"/>
    </source>
</evidence>
<dbReference type="GO" id="GO:0003735">
    <property type="term" value="F:structural constituent of ribosome"/>
    <property type="evidence" value="ECO:0007669"/>
    <property type="project" value="InterPro"/>
</dbReference>
<comment type="caution">
    <text evidence="7">The sequence shown here is derived from an EMBL/GenBank/DDBJ whole genome shotgun (WGS) entry which is preliminary data.</text>
</comment>
<dbReference type="InterPro" id="IPR047859">
    <property type="entry name" value="Ribosomal_bL17_CS"/>
</dbReference>
<evidence type="ECO:0000256" key="1">
    <source>
        <dbReference type="ARBA" id="ARBA00008777"/>
    </source>
</evidence>
<evidence type="ECO:0000256" key="2">
    <source>
        <dbReference type="ARBA" id="ARBA00022980"/>
    </source>
</evidence>
<dbReference type="NCBIfam" id="TIGR00059">
    <property type="entry name" value="L17"/>
    <property type="match status" value="1"/>
</dbReference>
<dbReference type="SUPFAM" id="SSF64263">
    <property type="entry name" value="Prokaryotic ribosomal protein L17"/>
    <property type="match status" value="1"/>
</dbReference>
<evidence type="ECO:0000256" key="3">
    <source>
        <dbReference type="ARBA" id="ARBA00023274"/>
    </source>
</evidence>
<keyword evidence="2 5" id="KW-0689">Ribosomal protein</keyword>
<evidence type="ECO:0000256" key="4">
    <source>
        <dbReference type="ARBA" id="ARBA00035494"/>
    </source>
</evidence>
<dbReference type="GO" id="GO:0006412">
    <property type="term" value="P:translation"/>
    <property type="evidence" value="ECO:0007669"/>
    <property type="project" value="InterPro"/>
</dbReference>
<dbReference type="InterPro" id="IPR000456">
    <property type="entry name" value="Ribosomal_bL17"/>
</dbReference>
<reference evidence="7 8" key="1">
    <citation type="journal article" date="2015" name="Nature">
        <title>rRNA introns, odd ribosomes, and small enigmatic genomes across a large radiation of phyla.</title>
        <authorList>
            <person name="Brown C.T."/>
            <person name="Hug L.A."/>
            <person name="Thomas B.C."/>
            <person name="Sharon I."/>
            <person name="Castelle C.J."/>
            <person name="Singh A."/>
            <person name="Wilkins M.J."/>
            <person name="Williams K.H."/>
            <person name="Banfield J.F."/>
        </authorList>
    </citation>
    <scope>NUCLEOTIDE SEQUENCE [LARGE SCALE GENOMIC DNA]</scope>
</reference>
<proteinExistence type="inferred from homology"/>
<dbReference type="GO" id="GO:0022625">
    <property type="term" value="C:cytosolic large ribosomal subunit"/>
    <property type="evidence" value="ECO:0007669"/>
    <property type="project" value="TreeGrafter"/>
</dbReference>
<dbReference type="Proteomes" id="UP000034740">
    <property type="component" value="Unassembled WGS sequence"/>
</dbReference>
<accession>A0A0G1XY94</accession>
<sequence>MRHHDKNRKFGRERGVRRALLRSLARNLILRGRITTTQARAKEIRGMVEKMVTRGRNATLAGRRILVSELGDARVVGKLIKTAAKYGARPGGYLRIVKMGPRKGDAASMALIEFV</sequence>
<evidence type="ECO:0000256" key="6">
    <source>
        <dbReference type="RuleBase" id="RU000661"/>
    </source>
</evidence>
<protein>
    <recommendedName>
        <fullName evidence="4 6">50S ribosomal protein L17</fullName>
    </recommendedName>
</protein>
<keyword evidence="3 5" id="KW-0687">Ribonucleoprotein</keyword>